<keyword evidence="4" id="KW-1185">Reference proteome</keyword>
<dbReference type="Proteomes" id="UP000076842">
    <property type="component" value="Unassembled WGS sequence"/>
</dbReference>
<feature type="compositionally biased region" description="Low complexity" evidence="1">
    <location>
        <begin position="47"/>
        <end position="63"/>
    </location>
</feature>
<feature type="compositionally biased region" description="Basic and acidic residues" evidence="1">
    <location>
        <begin position="1"/>
        <end position="12"/>
    </location>
</feature>
<accession>A0A165CBH0</accession>
<protein>
    <submittedName>
        <fullName evidence="3">Uncharacterized protein</fullName>
    </submittedName>
</protein>
<organism evidence="3 4">
    <name type="scientific">Calocera cornea HHB12733</name>
    <dbReference type="NCBI Taxonomy" id="1353952"/>
    <lineage>
        <taxon>Eukaryota</taxon>
        <taxon>Fungi</taxon>
        <taxon>Dikarya</taxon>
        <taxon>Basidiomycota</taxon>
        <taxon>Agaricomycotina</taxon>
        <taxon>Dacrymycetes</taxon>
        <taxon>Dacrymycetales</taxon>
        <taxon>Dacrymycetaceae</taxon>
        <taxon>Calocera</taxon>
    </lineage>
</organism>
<evidence type="ECO:0000313" key="3">
    <source>
        <dbReference type="EMBL" id="KZT50536.1"/>
    </source>
</evidence>
<feature type="compositionally biased region" description="Pro residues" evidence="1">
    <location>
        <begin position="354"/>
        <end position="390"/>
    </location>
</feature>
<feature type="region of interest" description="Disordered" evidence="1">
    <location>
        <begin position="698"/>
        <end position="721"/>
    </location>
</feature>
<dbReference type="EMBL" id="KV424163">
    <property type="protein sequence ID" value="KZT50536.1"/>
    <property type="molecule type" value="Genomic_DNA"/>
</dbReference>
<keyword evidence="2" id="KW-0812">Transmembrane</keyword>
<feature type="transmembrane region" description="Helical" evidence="2">
    <location>
        <begin position="76"/>
        <end position="101"/>
    </location>
</feature>
<dbReference type="OrthoDB" id="10039566at2759"/>
<feature type="region of interest" description="Disordered" evidence="1">
    <location>
        <begin position="1"/>
        <end position="68"/>
    </location>
</feature>
<dbReference type="InParanoid" id="A0A165CBH0"/>
<dbReference type="AlphaFoldDB" id="A0A165CBH0"/>
<evidence type="ECO:0000256" key="2">
    <source>
        <dbReference type="SAM" id="Phobius"/>
    </source>
</evidence>
<gene>
    <name evidence="3" type="ORF">CALCODRAFT_488623</name>
</gene>
<proteinExistence type="predicted"/>
<evidence type="ECO:0000313" key="4">
    <source>
        <dbReference type="Proteomes" id="UP000076842"/>
    </source>
</evidence>
<sequence length="721" mass="76394">MARPKDKGKSRALETSALLPAGPTSPSPGSARRPRLDPAVSDPEAATSSSRSLPSPPTYSTFPAPAPRPSPTRSHLLTALLAALSLSLIAALLLLLLGYSYAYPSASSPPDDLLRHAVHLRGPTHLQVINLTDAGLFLRLDGQVGVDADWILGFRSPDDTAGWAERCRRALGRWGVQRLRAVDVRLSTIDLLSTSSSAAHIATLTLPALTIPLTPSLRQLSPAQQNTEKELDARSPEYAPTWLSPIQLDVLVSPSHDAAALARFAQDSWATGRIELEARTRWVRVSPAGYASPEPNTNTSWSLDLPRLLTITKQALQTEIKLKIPSLPGFPRPGTPLREFLSQLTLDGYAVHPLPGPGPPVPGSGPDNPPPAPAPAPAPSPDPTPGPEPTPENTTHLAIEGTCSLPFPLLPSFPPLGQFRWGYELPFLVSLLPLEKNASGEPGAGAGAALAQGHSGLSPLPIARVHTSPLLLPPSGPRLSIALSGALLAPPPDSPLLSAFLTAYLSGTPYPVLLTAPGPYPRALPSFLHPFLAQVHLTYPFPGASPRPNLLESVQIKGMRILPSSKPNEFLLSGTIEARISLPRAFRTLAFLAQHVQPDVLITDGPPRPGLDNAFARLDAPLLPTTQDANLTLTAPLEDVPVLILPGREKEFRAFVQKLIFNRAAWAGVKGKCAVWARVAGLGQVAVRDVDVEGGSRVGRGAASGEGEGEMLHAWGRPGLP</sequence>
<keyword evidence="2" id="KW-0472">Membrane</keyword>
<feature type="region of interest" description="Disordered" evidence="1">
    <location>
        <begin position="351"/>
        <end position="395"/>
    </location>
</feature>
<reference evidence="3 4" key="1">
    <citation type="journal article" date="2016" name="Mol. Biol. Evol.">
        <title>Comparative Genomics of Early-Diverging Mushroom-Forming Fungi Provides Insights into the Origins of Lignocellulose Decay Capabilities.</title>
        <authorList>
            <person name="Nagy L.G."/>
            <person name="Riley R."/>
            <person name="Tritt A."/>
            <person name="Adam C."/>
            <person name="Daum C."/>
            <person name="Floudas D."/>
            <person name="Sun H."/>
            <person name="Yadav J.S."/>
            <person name="Pangilinan J."/>
            <person name="Larsson K.H."/>
            <person name="Matsuura K."/>
            <person name="Barry K."/>
            <person name="Labutti K."/>
            <person name="Kuo R."/>
            <person name="Ohm R.A."/>
            <person name="Bhattacharya S.S."/>
            <person name="Shirouzu T."/>
            <person name="Yoshinaga Y."/>
            <person name="Martin F.M."/>
            <person name="Grigoriev I.V."/>
            <person name="Hibbett D.S."/>
        </authorList>
    </citation>
    <scope>NUCLEOTIDE SEQUENCE [LARGE SCALE GENOMIC DNA]</scope>
    <source>
        <strain evidence="3 4">HHB12733</strain>
    </source>
</reference>
<evidence type="ECO:0000256" key="1">
    <source>
        <dbReference type="SAM" id="MobiDB-lite"/>
    </source>
</evidence>
<keyword evidence="2" id="KW-1133">Transmembrane helix</keyword>
<name>A0A165CBH0_9BASI</name>
<dbReference type="STRING" id="1353952.A0A165CBH0"/>
<feature type="compositionally biased region" description="Low complexity" evidence="1">
    <location>
        <begin position="17"/>
        <end position="31"/>
    </location>
</feature>